<feature type="region of interest" description="Disordered" evidence="7">
    <location>
        <begin position="1"/>
        <end position="20"/>
    </location>
</feature>
<feature type="compositionally biased region" description="Low complexity" evidence="7">
    <location>
        <begin position="2069"/>
        <end position="2081"/>
    </location>
</feature>
<feature type="DNA-binding region" description="HMG box" evidence="6">
    <location>
        <begin position="1312"/>
        <end position="1380"/>
    </location>
</feature>
<feature type="region of interest" description="Disordered" evidence="7">
    <location>
        <begin position="2188"/>
        <end position="2277"/>
    </location>
</feature>
<feature type="domain" description="HMG box" evidence="8">
    <location>
        <begin position="1312"/>
        <end position="1380"/>
    </location>
</feature>
<feature type="compositionally biased region" description="Polar residues" evidence="7">
    <location>
        <begin position="521"/>
        <end position="542"/>
    </location>
</feature>
<dbReference type="InterPro" id="IPR009071">
    <property type="entry name" value="HMG_box_dom"/>
</dbReference>
<feature type="region of interest" description="Disordered" evidence="7">
    <location>
        <begin position="1386"/>
        <end position="1481"/>
    </location>
</feature>
<evidence type="ECO:0000313" key="9">
    <source>
        <dbReference type="EMBL" id="CAK8693817.1"/>
    </source>
</evidence>
<evidence type="ECO:0000256" key="2">
    <source>
        <dbReference type="ARBA" id="ARBA00023015"/>
    </source>
</evidence>
<feature type="compositionally biased region" description="Polar residues" evidence="7">
    <location>
        <begin position="618"/>
        <end position="634"/>
    </location>
</feature>
<dbReference type="InterPro" id="IPR036910">
    <property type="entry name" value="HMG_box_dom_sf"/>
</dbReference>
<accession>A0ABP0GPZ2</accession>
<dbReference type="CDD" id="cd21990">
    <property type="entry name" value="HMG-box_CIC-like"/>
    <property type="match status" value="1"/>
</dbReference>
<feature type="compositionally biased region" description="Polar residues" evidence="7">
    <location>
        <begin position="2264"/>
        <end position="2275"/>
    </location>
</feature>
<name>A0ABP0GPZ2_CLALP</name>
<keyword evidence="1" id="KW-0597">Phosphoprotein</keyword>
<dbReference type="Gene3D" id="1.10.30.10">
    <property type="entry name" value="High mobility group box domain"/>
    <property type="match status" value="1"/>
</dbReference>
<dbReference type="InterPro" id="IPR058606">
    <property type="entry name" value="HTH_Cic_C"/>
</dbReference>
<proteinExistence type="predicted"/>
<evidence type="ECO:0000256" key="1">
    <source>
        <dbReference type="ARBA" id="ARBA00022553"/>
    </source>
</evidence>
<evidence type="ECO:0000256" key="3">
    <source>
        <dbReference type="ARBA" id="ARBA00023125"/>
    </source>
</evidence>
<dbReference type="Pfam" id="PF25981">
    <property type="entry name" value="HTH_Cic_C"/>
    <property type="match status" value="1"/>
</dbReference>
<feature type="region of interest" description="Disordered" evidence="7">
    <location>
        <begin position="818"/>
        <end position="877"/>
    </location>
</feature>
<evidence type="ECO:0000256" key="7">
    <source>
        <dbReference type="SAM" id="MobiDB-lite"/>
    </source>
</evidence>
<feature type="region of interest" description="Disordered" evidence="7">
    <location>
        <begin position="618"/>
        <end position="680"/>
    </location>
</feature>
<gene>
    <name evidence="9" type="ORF">CVLEPA_LOCUS27113</name>
</gene>
<dbReference type="Proteomes" id="UP001642483">
    <property type="component" value="Unassembled WGS sequence"/>
</dbReference>
<feature type="compositionally biased region" description="Basic and acidic residues" evidence="7">
    <location>
        <begin position="2334"/>
        <end position="2346"/>
    </location>
</feature>
<feature type="region of interest" description="Disordered" evidence="7">
    <location>
        <begin position="1270"/>
        <end position="1311"/>
    </location>
</feature>
<keyword evidence="10" id="KW-1185">Reference proteome</keyword>
<dbReference type="InterPro" id="IPR052412">
    <property type="entry name" value="CC-Dev_Transcription_Reg"/>
</dbReference>
<feature type="compositionally biased region" description="Low complexity" evidence="7">
    <location>
        <begin position="544"/>
        <end position="561"/>
    </location>
</feature>
<feature type="compositionally biased region" description="Polar residues" evidence="7">
    <location>
        <begin position="2348"/>
        <end position="2361"/>
    </location>
</feature>
<feature type="region of interest" description="Disordered" evidence="7">
    <location>
        <begin position="711"/>
        <end position="732"/>
    </location>
</feature>
<protein>
    <recommendedName>
        <fullName evidence="8">HMG box domain-containing protein</fullName>
    </recommendedName>
</protein>
<dbReference type="PANTHER" id="PTHR13059:SF13">
    <property type="entry name" value="PROTEIN CAPICUA HOMOLOG"/>
    <property type="match status" value="1"/>
</dbReference>
<feature type="compositionally biased region" description="Low complexity" evidence="7">
    <location>
        <begin position="2100"/>
        <end position="2109"/>
    </location>
</feature>
<keyword evidence="3 6" id="KW-0238">DNA-binding</keyword>
<dbReference type="Pfam" id="PF00505">
    <property type="entry name" value="HMG_box"/>
    <property type="match status" value="1"/>
</dbReference>
<feature type="compositionally biased region" description="Low complexity" evidence="7">
    <location>
        <begin position="1453"/>
        <end position="1471"/>
    </location>
</feature>
<feature type="compositionally biased region" description="Acidic residues" evidence="7">
    <location>
        <begin position="434"/>
        <end position="444"/>
    </location>
</feature>
<dbReference type="SUPFAM" id="SSF47095">
    <property type="entry name" value="HMG-box"/>
    <property type="match status" value="1"/>
</dbReference>
<feature type="compositionally biased region" description="Polar residues" evidence="7">
    <location>
        <begin position="853"/>
        <end position="868"/>
    </location>
</feature>
<feature type="compositionally biased region" description="Low complexity" evidence="7">
    <location>
        <begin position="200"/>
        <end position="223"/>
    </location>
</feature>
<evidence type="ECO:0000256" key="4">
    <source>
        <dbReference type="ARBA" id="ARBA00023163"/>
    </source>
</evidence>
<feature type="region of interest" description="Disordered" evidence="7">
    <location>
        <begin position="1188"/>
        <end position="1216"/>
    </location>
</feature>
<feature type="region of interest" description="Disordered" evidence="7">
    <location>
        <begin position="2095"/>
        <end position="2114"/>
    </location>
</feature>
<dbReference type="SMART" id="SM00398">
    <property type="entry name" value="HMG"/>
    <property type="match status" value="1"/>
</dbReference>
<reference evidence="9 10" key="1">
    <citation type="submission" date="2024-02" db="EMBL/GenBank/DDBJ databases">
        <authorList>
            <person name="Daric V."/>
            <person name="Darras S."/>
        </authorList>
    </citation>
    <scope>NUCLEOTIDE SEQUENCE [LARGE SCALE GENOMIC DNA]</scope>
</reference>
<feature type="region of interest" description="Disordered" evidence="7">
    <location>
        <begin position="505"/>
        <end position="563"/>
    </location>
</feature>
<feature type="compositionally biased region" description="Polar residues" evidence="7">
    <location>
        <begin position="1442"/>
        <end position="1452"/>
    </location>
</feature>
<feature type="region of interest" description="Disordered" evidence="7">
    <location>
        <begin position="2055"/>
        <end position="2081"/>
    </location>
</feature>
<feature type="region of interest" description="Disordered" evidence="7">
    <location>
        <begin position="1818"/>
        <end position="1848"/>
    </location>
</feature>
<evidence type="ECO:0000256" key="5">
    <source>
        <dbReference type="ARBA" id="ARBA00023242"/>
    </source>
</evidence>
<comment type="caution">
    <text evidence="9">The sequence shown here is derived from an EMBL/GenBank/DDBJ whole genome shotgun (WGS) entry which is preliminary data.</text>
</comment>
<evidence type="ECO:0000259" key="8">
    <source>
        <dbReference type="PROSITE" id="PS50118"/>
    </source>
</evidence>
<dbReference type="InterPro" id="IPR058607">
    <property type="entry name" value="HMG-box_Cic-like"/>
</dbReference>
<feature type="compositionally biased region" description="Low complexity" evidence="7">
    <location>
        <begin position="2229"/>
        <end position="2242"/>
    </location>
</feature>
<feature type="compositionally biased region" description="Low complexity" evidence="7">
    <location>
        <begin position="837"/>
        <end position="852"/>
    </location>
</feature>
<feature type="compositionally biased region" description="Polar residues" evidence="7">
    <location>
        <begin position="1411"/>
        <end position="1429"/>
    </location>
</feature>
<feature type="compositionally biased region" description="Polar residues" evidence="7">
    <location>
        <begin position="236"/>
        <end position="245"/>
    </location>
</feature>
<dbReference type="EMBL" id="CAWYQH010000141">
    <property type="protein sequence ID" value="CAK8693817.1"/>
    <property type="molecule type" value="Genomic_DNA"/>
</dbReference>
<dbReference type="PANTHER" id="PTHR13059">
    <property type="entry name" value="HMG-BOX TRANSCRIPTION FACTOR BBX"/>
    <property type="match status" value="1"/>
</dbReference>
<dbReference type="PROSITE" id="PS50118">
    <property type="entry name" value="HMG_BOX_2"/>
    <property type="match status" value="1"/>
</dbReference>
<feature type="region of interest" description="Disordered" evidence="7">
    <location>
        <begin position="2331"/>
        <end position="2361"/>
    </location>
</feature>
<feature type="compositionally biased region" description="Polar residues" evidence="7">
    <location>
        <begin position="72"/>
        <end position="81"/>
    </location>
</feature>
<organism evidence="9 10">
    <name type="scientific">Clavelina lepadiformis</name>
    <name type="common">Light-bulb sea squirt</name>
    <name type="synonym">Ascidia lepadiformis</name>
    <dbReference type="NCBI Taxonomy" id="159417"/>
    <lineage>
        <taxon>Eukaryota</taxon>
        <taxon>Metazoa</taxon>
        <taxon>Chordata</taxon>
        <taxon>Tunicata</taxon>
        <taxon>Ascidiacea</taxon>
        <taxon>Aplousobranchia</taxon>
        <taxon>Clavelinidae</taxon>
        <taxon>Clavelina</taxon>
    </lineage>
</organism>
<feature type="compositionally biased region" description="Low complexity" evidence="7">
    <location>
        <begin position="54"/>
        <end position="66"/>
    </location>
</feature>
<keyword evidence="4" id="KW-0804">Transcription</keyword>
<sequence length="2361" mass="255573">MGSFVMRQTGSPQVIISSNMPRGPVVGGRLMQSAGGNMPQSEIFYSQLRESAPNDSNNNNNTATNSRRQSTERTANATTSGPVHTVVANTNVSMPVLTVPANSTPFYFYRPPAQPSIQDAQYSLALSAGSLSQITNPGILIGPNMTSSDALHPAFKEGGDQALIPTRVLVDTSSSSLHPSTLMPIFPSNKSAEARRNTSSEHNNSSNSSSVSSTTVNVVCPTTATNNPHIGAPSLRPTSSMSRGNTPGADTMRARRRRLETPVQASTKWVHLRKCIGLNVLARRGDTYRPAEFVKVRVDGQVGVLFHGDKEKTVNYFMDPESTSHVIADLPLGPESPVIGVGQKVCVRLHVNSAVYKTATVHDYQPDKRIYLVQLDLDDIDLATGQISREIMAVPLDRVRAFTHPWQLPNLPSPPPRTDGDSDYELEHSRSDDEVTDTASESDSENNQSSAANTPAPGSHHHPHGSRSRSRPDVRFSFPPGKSHPWSQDCSVANLESIIERPRHFSGASDASIPSPCPETSRMSRSISRNCLSMSPSRSSVAGSRPNSSLSERSVSRASSRCETPVATLKYKKGEIVTLRNGVRKKYNGKQWRKLCSKGDCMKESQRKGYCSRHLSMRSKSVTTPETPTMSSPRVNRAPSAGATVAEGSGFSPGSHFTPVRRSDGSMVSPLHPTPPRRGSILATRKRSTTALDEQDAAKVLVSLGGCQTSPGLSPGRHHPPTIIKPSPQSGIEVPRSIFPKRAFSPVIRPPSSVNEMGHSSCDNVPPGGVRYIQHKAKPSSDAIQYRSTSIPPTFAANLSFNPSTSHNVRAPMPRAFKNDITKNDNQDSGVESIGHTPTPTTPGVTSRPPSTCASPALSTTNPTTHITSPPKLITRPLGSIVGPTPTMGTGSGAFTRRTQGFQRKVNLAEDKPSMTSQPVIQQAGRCLEEQPIQADSGIERSACNQATHVGEPREKVSNIADDRGILPQTDNAGRLDVLLDAAAKIRAQDQRPIPNLLKRTCHAEKVSPAPSAPIVVNPRLISNPTALNYISYPGTLPFAFPQHFPYQQVFLQQPASGDAMSQENANVMILPPNMAMYSGQNGFLSPQAIVPVAYTGQADHPQAESSQMKLASSVDLVPLKDAPTRIESAPTQERELQTQPTFDEVITELNGRTVFQWHQLLPFLGQVRHVDAAENFQAKAANVVTSHDNSLQPKIHSNETENVGHNGRRGAAAGNLSTTQPAASLSHNVAGRAANDEVFIPLDPSISSEHPISVDEYLMSPGAPHSSVAMSYDDAVTPGNQFSSEDGTPPSKKQRAEELKSPRKRPTKEHIRRPMNAFMIFSKRHRALVHQQHPNQDNRTVSKILGEWWYALPPIEKQKYHDLAFQVKEAHFKAHPDWKWCNKERKRSGSLSRVRKASESSVGSADYSKHSLNSATSPTVEMSGSSICSIPFDVSHPPPKQTSLSLATSQKSSPPRVPAASSSANNRAVSCESSLQSPHPHPVVTFSQPQPPHHAQTWQSSFLRHKLPEAGLRSRTPSLECRERVATDSDVSEDEIVPSKQRGFHRQKFLPKDAYRQSNGNADCKRPKAIKPLGAVSPGVSGSLLERKGSSPFQPTGNVFKTLSPRLGALGRGTTPSPISTPIVTSYQDPMLRTMEGGGLSGEKPNPPPMTSLPTPASCSMVGQTEVVEILAPTTSTTASNVASFFSVAMTTTVPCASTQTMLVSALHTSSAMTSSSAEKRVVIEPQVNYVLPPLPSLSELSSSGYHGNNQRSSLAMQSTPVILSHFESVLGGPAGAGSKSFGLRPTTAAELLAQAQALQHIPNQQHVTRILRNNLISQPRPSSPDKKNQPAPGLGSSQVGSEGEDPILHRVGQVDGSLMIRAKTRALPDIAAFTSGAVNVAPTTVRRYQPFYSLKTDSQPLPHFVLPERVLSPVKSSLAAPDIFPGSHKLMTSPLQTKTVISLNNLTPAATLPASSGELSHSYIMTVTGNANKMTPSTANVAIATVNQSGASIVAIPSSVSQQPADQKIKASVATIPILKESFNLTRDVVERARSPFIEDSLQDVAMTTIDDEDNTTPKLTIDEENSPTTMTSASAETSSVIKLDPVPMKFPSRRRQSLLQSTSESLDASEISDENSMTVGTLMMDCDVEERANMKEQDLSRDRILEIVNFKAQFSQLPQFKPELVPKPGTPKELPTTPDVVLQSYRKRRKNSTDSPNTPSSPMQKRRQRRRGSVGLLELPGTPSLAGSHPSSAAPSGAHCEGDIFTFDGGDSAHREESDNSEPPDSKGSSLRQKLDKRRLLVIQLFEEHGMYPNSQTTAEFQNKHSDVFTSKNCLQLKIREVRQKMMQVQEEEKQKQLEEKKKGSPNSVQSSQLLKKF</sequence>
<evidence type="ECO:0000256" key="6">
    <source>
        <dbReference type="PROSITE-ProRule" id="PRU00267"/>
    </source>
</evidence>
<feature type="region of interest" description="Disordered" evidence="7">
    <location>
        <begin position="174"/>
        <end position="255"/>
    </location>
</feature>
<evidence type="ECO:0000313" key="10">
    <source>
        <dbReference type="Proteomes" id="UP001642483"/>
    </source>
</evidence>
<keyword evidence="5 6" id="KW-0539">Nucleus</keyword>
<feature type="compositionally biased region" description="Low complexity" evidence="7">
    <location>
        <begin position="2196"/>
        <end position="2205"/>
    </location>
</feature>
<keyword evidence="2" id="KW-0805">Transcription regulation</keyword>
<feature type="region of interest" description="Disordered" evidence="7">
    <location>
        <begin position="51"/>
        <end position="81"/>
    </location>
</feature>
<feature type="compositionally biased region" description="Basic residues" evidence="7">
    <location>
        <begin position="459"/>
        <end position="469"/>
    </location>
</feature>
<feature type="region of interest" description="Disordered" evidence="7">
    <location>
        <begin position="405"/>
        <end position="488"/>
    </location>
</feature>